<name>A0A223MAK9_MESHO</name>
<evidence type="ECO:0000313" key="4">
    <source>
        <dbReference type="EMBL" id="ASU14591.1"/>
    </source>
</evidence>
<dbReference type="InterPro" id="IPR029063">
    <property type="entry name" value="SAM-dependent_MTases_sf"/>
</dbReference>
<evidence type="ECO:0000256" key="2">
    <source>
        <dbReference type="ARBA" id="ARBA00022679"/>
    </source>
</evidence>
<protein>
    <recommendedName>
        <fullName evidence="3">DNA methylase N-4/N-6 domain-containing protein</fullName>
    </recommendedName>
</protein>
<dbReference type="Gene3D" id="3.40.50.150">
    <property type="entry name" value="Vaccinia Virus protein VP39"/>
    <property type="match status" value="1"/>
</dbReference>
<evidence type="ECO:0000256" key="1">
    <source>
        <dbReference type="ARBA" id="ARBA00022603"/>
    </source>
</evidence>
<dbReference type="EMBL" id="CP022714">
    <property type="protein sequence ID" value="ASU14591.1"/>
    <property type="molecule type" value="Genomic_DNA"/>
</dbReference>
<dbReference type="GO" id="GO:0008170">
    <property type="term" value="F:N-methyltransferase activity"/>
    <property type="evidence" value="ECO:0007669"/>
    <property type="project" value="InterPro"/>
</dbReference>
<keyword evidence="2" id="KW-0808">Transferase</keyword>
<dbReference type="AlphaFoldDB" id="A0A223MAK9"/>
<dbReference type="GO" id="GO:0003677">
    <property type="term" value="F:DNA binding"/>
    <property type="evidence" value="ECO:0007669"/>
    <property type="project" value="InterPro"/>
</dbReference>
<dbReference type="SUPFAM" id="SSF53335">
    <property type="entry name" value="S-adenosyl-L-methionine-dependent methyltransferases"/>
    <property type="match status" value="1"/>
</dbReference>
<accession>A0A223MAK9</accession>
<dbReference type="Pfam" id="PF01555">
    <property type="entry name" value="N6_N4_Mtase"/>
    <property type="match status" value="1"/>
</dbReference>
<dbReference type="InterPro" id="IPR002941">
    <property type="entry name" value="DNA_methylase_N4/N6"/>
</dbReference>
<gene>
    <name evidence="4" type="ORF">CIB43_00705</name>
</gene>
<reference evidence="4 5" key="1">
    <citation type="submission" date="2017-08" db="EMBL/GenBank/DDBJ databases">
        <title>The complete genome sequence of a Mycoplasma hyopneumoniae isolate in Korea.</title>
        <authorList>
            <person name="Han J."/>
            <person name="Lee N."/>
        </authorList>
    </citation>
    <scope>NUCLEOTIDE SEQUENCE [LARGE SCALE GENOMIC DNA]</scope>
    <source>
        <strain evidence="4 5">KM014</strain>
    </source>
</reference>
<sequence>MNERLKLARQLLKEDGVIFVSIDDNEQAYLKVLMDEIFGEDNFVTNLVWMNAWGSKQDAKYFSQNHEYILVYAKNIKNWRLKNKHCRKFRSVKMKWQNSKMREKISNPSKRK</sequence>
<evidence type="ECO:0000313" key="5">
    <source>
        <dbReference type="Proteomes" id="UP000215452"/>
    </source>
</evidence>
<dbReference type="Proteomes" id="UP000215452">
    <property type="component" value="Chromosome"/>
</dbReference>
<dbReference type="GO" id="GO:0032259">
    <property type="term" value="P:methylation"/>
    <property type="evidence" value="ECO:0007669"/>
    <property type="project" value="UniProtKB-KW"/>
</dbReference>
<keyword evidence="1" id="KW-0489">Methyltransferase</keyword>
<proteinExistence type="predicted"/>
<organism evidence="4 5">
    <name type="scientific">Mesomycoplasma hyopneumoniae</name>
    <name type="common">Mycoplasma hyopneumoniae</name>
    <dbReference type="NCBI Taxonomy" id="2099"/>
    <lineage>
        <taxon>Bacteria</taxon>
        <taxon>Bacillati</taxon>
        <taxon>Mycoplasmatota</taxon>
        <taxon>Mycoplasmoidales</taxon>
        <taxon>Metamycoplasmataceae</taxon>
        <taxon>Mesomycoplasma</taxon>
    </lineage>
</organism>
<evidence type="ECO:0000259" key="3">
    <source>
        <dbReference type="Pfam" id="PF01555"/>
    </source>
</evidence>
<feature type="domain" description="DNA methylase N-4/N-6" evidence="3">
    <location>
        <begin position="1"/>
        <end position="101"/>
    </location>
</feature>